<name>A0A916ISC0_9BURK</name>
<dbReference type="SUPFAM" id="SSF47413">
    <property type="entry name" value="lambda repressor-like DNA-binding domains"/>
    <property type="match status" value="1"/>
</dbReference>
<organism evidence="1 2">
    <name type="scientific">Cupriavidus yeoncheonensis</name>
    <dbReference type="NCBI Taxonomy" id="1462994"/>
    <lineage>
        <taxon>Bacteria</taxon>
        <taxon>Pseudomonadati</taxon>
        <taxon>Pseudomonadota</taxon>
        <taxon>Betaproteobacteria</taxon>
        <taxon>Burkholderiales</taxon>
        <taxon>Burkholderiaceae</taxon>
        <taxon>Cupriavidus</taxon>
    </lineage>
</organism>
<proteinExistence type="predicted"/>
<dbReference type="RefSeq" id="WP_211945267.1">
    <property type="nucleotide sequence ID" value="NZ_CAJPUY010000001.1"/>
</dbReference>
<reference evidence="1" key="1">
    <citation type="submission" date="2021-03" db="EMBL/GenBank/DDBJ databases">
        <authorList>
            <person name="Peeters C."/>
        </authorList>
    </citation>
    <scope>NUCLEOTIDE SEQUENCE</scope>
    <source>
        <strain evidence="1">LMG 31506</strain>
    </source>
</reference>
<sequence length="138" mass="15191">MLRYPVRIEPDGDGFLATFRDIPEAATGAPTREEALDLAEDALVTAMDFYFEDQRQVPLPSAAEPGEDLVGLPVSLSAKVLLLNEMLAQRITQADLARRMHLKPQEVTRIVDVHHATKIDTLADAFAALGRRLELSIA</sequence>
<comment type="caution">
    <text evidence="1">The sequence shown here is derived from an EMBL/GenBank/DDBJ whole genome shotgun (WGS) entry which is preliminary data.</text>
</comment>
<dbReference type="InterPro" id="IPR010982">
    <property type="entry name" value="Lambda_DNA-bd_dom_sf"/>
</dbReference>
<evidence type="ECO:0000313" key="2">
    <source>
        <dbReference type="Proteomes" id="UP000672934"/>
    </source>
</evidence>
<dbReference type="InterPro" id="IPR035069">
    <property type="entry name" value="TTHA1013/TTHA0281-like"/>
</dbReference>
<dbReference type="AlphaFoldDB" id="A0A916ISC0"/>
<dbReference type="GO" id="GO:0003677">
    <property type="term" value="F:DNA binding"/>
    <property type="evidence" value="ECO:0007669"/>
    <property type="project" value="InterPro"/>
</dbReference>
<accession>A0A916ISC0</accession>
<dbReference type="Proteomes" id="UP000672934">
    <property type="component" value="Unassembled WGS sequence"/>
</dbReference>
<gene>
    <name evidence="1" type="primary">hicB</name>
    <name evidence="1" type="ORF">LMG31506_00250</name>
</gene>
<dbReference type="EMBL" id="CAJPUY010000001">
    <property type="protein sequence ID" value="CAG2126943.1"/>
    <property type="molecule type" value="Genomic_DNA"/>
</dbReference>
<keyword evidence="2" id="KW-1185">Reference proteome</keyword>
<protein>
    <submittedName>
        <fullName evidence="1">Antitoxin HicB</fullName>
    </submittedName>
</protein>
<evidence type="ECO:0000313" key="1">
    <source>
        <dbReference type="EMBL" id="CAG2126943.1"/>
    </source>
</evidence>
<dbReference type="SUPFAM" id="SSF143100">
    <property type="entry name" value="TTHA1013/TTHA0281-like"/>
    <property type="match status" value="1"/>
</dbReference>
<dbReference type="Gene3D" id="1.10.260.40">
    <property type="entry name" value="lambda repressor-like DNA-binding domains"/>
    <property type="match status" value="1"/>
</dbReference>
<dbReference type="Gene3D" id="3.30.160.250">
    <property type="match status" value="1"/>
</dbReference>